<evidence type="ECO:0000256" key="1">
    <source>
        <dbReference type="SAM" id="MobiDB-lite"/>
    </source>
</evidence>
<keyword evidence="2" id="KW-0732">Signal</keyword>
<dbReference type="Pfam" id="PF01547">
    <property type="entry name" value="SBP_bac_1"/>
    <property type="match status" value="1"/>
</dbReference>
<reference evidence="4" key="1">
    <citation type="journal article" date="2019" name="Int. J. Syst. Evol. Microbiol.">
        <title>The Global Catalogue of Microorganisms (GCM) 10K type strain sequencing project: providing services to taxonomists for standard genome sequencing and annotation.</title>
        <authorList>
            <consortium name="The Broad Institute Genomics Platform"/>
            <consortium name="The Broad Institute Genome Sequencing Center for Infectious Disease"/>
            <person name="Wu L."/>
            <person name="Ma J."/>
        </authorList>
    </citation>
    <scope>NUCLEOTIDE SEQUENCE [LARGE SCALE GENOMIC DNA]</scope>
    <source>
        <strain evidence="4">CCUG 57263</strain>
    </source>
</reference>
<keyword evidence="4" id="KW-1185">Reference proteome</keyword>
<dbReference type="Gene3D" id="3.40.190.10">
    <property type="entry name" value="Periplasmic binding protein-like II"/>
    <property type="match status" value="2"/>
</dbReference>
<evidence type="ECO:0000256" key="2">
    <source>
        <dbReference type="SAM" id="SignalP"/>
    </source>
</evidence>
<dbReference type="SUPFAM" id="SSF53850">
    <property type="entry name" value="Periplasmic binding protein-like II"/>
    <property type="match status" value="1"/>
</dbReference>
<dbReference type="InterPro" id="IPR050490">
    <property type="entry name" value="Bact_solute-bd_prot1"/>
</dbReference>
<proteinExistence type="predicted"/>
<feature type="region of interest" description="Disordered" evidence="1">
    <location>
        <begin position="28"/>
        <end position="55"/>
    </location>
</feature>
<feature type="signal peptide" evidence="2">
    <location>
        <begin position="1"/>
        <end position="21"/>
    </location>
</feature>
<dbReference type="RefSeq" id="WP_379286708.1">
    <property type="nucleotide sequence ID" value="NZ_JBHTIU010000019.1"/>
</dbReference>
<feature type="compositionally biased region" description="Gly residues" evidence="1">
    <location>
        <begin position="28"/>
        <end position="45"/>
    </location>
</feature>
<evidence type="ECO:0000313" key="3">
    <source>
        <dbReference type="EMBL" id="MFD0868644.1"/>
    </source>
</evidence>
<evidence type="ECO:0000313" key="4">
    <source>
        <dbReference type="Proteomes" id="UP001597120"/>
    </source>
</evidence>
<protein>
    <submittedName>
        <fullName evidence="3">Extracellular solute-binding protein</fullName>
    </submittedName>
</protein>
<gene>
    <name evidence="3" type="ORF">ACFQ03_05745</name>
</gene>
<dbReference type="PANTHER" id="PTHR43649:SF12">
    <property type="entry name" value="DIACETYLCHITOBIOSE BINDING PROTEIN DASA"/>
    <property type="match status" value="1"/>
</dbReference>
<dbReference type="PANTHER" id="PTHR43649">
    <property type="entry name" value="ARABINOSE-BINDING PROTEIN-RELATED"/>
    <property type="match status" value="1"/>
</dbReference>
<dbReference type="PROSITE" id="PS51257">
    <property type="entry name" value="PROKAR_LIPOPROTEIN"/>
    <property type="match status" value="1"/>
</dbReference>
<feature type="chain" id="PRO_5045536285" evidence="2">
    <location>
        <begin position="22"/>
        <end position="549"/>
    </location>
</feature>
<dbReference type="Proteomes" id="UP001597120">
    <property type="component" value="Unassembled WGS sequence"/>
</dbReference>
<accession>A0ABW3D7G2</accession>
<name>A0ABW3D7G2_9BACL</name>
<comment type="caution">
    <text evidence="3">The sequence shown here is derived from an EMBL/GenBank/DDBJ whole genome shotgun (WGS) entry which is preliminary data.</text>
</comment>
<dbReference type="InterPro" id="IPR006059">
    <property type="entry name" value="SBP"/>
</dbReference>
<sequence>MKVKKWGAVMLTATMSVSLLAACGGGGGNGSGSGSGTEGGGGDGGTPKEESNFNATGFPIMKEPINLAFFTGKSATTANNWNETMLWQEYAKMTNINVDFQLVPFDNLTERRNLVLAGGDYPDAFHTARITTQDLAKYGSQGIFIPLNDLIDKYAPNLKKLMDENPDLRKGMTLPDGNIYGMPTIYDPDFTSVLMGSKLWYNKEWLDALGVKEPETVDEFYEFLVAIKKTDLNGNGKPDEIPFGSYSISDVITKLSGYWGLMNRGVANSNIDMDPETDKLRYVPADERYKDLLQFLNKLYTEGLLEPEIFTLKANEFFAKGAENTYGVVLTTSPETLMNQKSFVGLPALQGPFGDRLVPSRSSLTGAGAFVITDKNKYPEATVRWMDYFYSEEGNKMFFMGFKDKSYIETADGQIEYTDEIKNNPQGLTLEQALVKYVTWPGGSYPGIVRQKYFKGAESLPASIEATDKLKPYLTKEVWPVFTFTEEESERYQSLHPDINAYMEEMRAKFITGAAPFSEWDTYVDTLKKMGLDEYLEIYSTAYERYKSS</sequence>
<organism evidence="3 4">
    <name type="scientific">Paenibacillus residui</name>
    <dbReference type="NCBI Taxonomy" id="629724"/>
    <lineage>
        <taxon>Bacteria</taxon>
        <taxon>Bacillati</taxon>
        <taxon>Bacillota</taxon>
        <taxon>Bacilli</taxon>
        <taxon>Bacillales</taxon>
        <taxon>Paenibacillaceae</taxon>
        <taxon>Paenibacillus</taxon>
    </lineage>
</organism>
<dbReference type="EMBL" id="JBHTIU010000019">
    <property type="protein sequence ID" value="MFD0868644.1"/>
    <property type="molecule type" value="Genomic_DNA"/>
</dbReference>